<keyword evidence="3" id="KW-1185">Reference proteome</keyword>
<organism evidence="1">
    <name type="scientific">Anopheles sinensis</name>
    <name type="common">Mosquito</name>
    <dbReference type="NCBI Taxonomy" id="74873"/>
    <lineage>
        <taxon>Eukaryota</taxon>
        <taxon>Metazoa</taxon>
        <taxon>Ecdysozoa</taxon>
        <taxon>Arthropoda</taxon>
        <taxon>Hexapoda</taxon>
        <taxon>Insecta</taxon>
        <taxon>Pterygota</taxon>
        <taxon>Neoptera</taxon>
        <taxon>Endopterygota</taxon>
        <taxon>Diptera</taxon>
        <taxon>Nematocera</taxon>
        <taxon>Culicoidea</taxon>
        <taxon>Culicidae</taxon>
        <taxon>Anophelinae</taxon>
        <taxon>Anopheles</taxon>
    </lineage>
</organism>
<evidence type="ECO:0000313" key="2">
    <source>
        <dbReference type="EnsemblMetazoa" id="ASIC010095-PA"/>
    </source>
</evidence>
<dbReference type="EMBL" id="KE525181">
    <property type="protein sequence ID" value="KFB42401.1"/>
    <property type="molecule type" value="Genomic_DNA"/>
</dbReference>
<dbReference type="EMBL" id="ATLV01017713">
    <property type="status" value="NOT_ANNOTATED_CDS"/>
    <property type="molecule type" value="Genomic_DNA"/>
</dbReference>
<sequence length="71" mass="7979">MLISKRWQTIGTSGQQKRSETYVPIMLMISLIRGSSRGNAYPAVHLWVLAAAATETGFAINHELYRLFTPK</sequence>
<accession>A0A084VWQ7</accession>
<evidence type="ECO:0000313" key="3">
    <source>
        <dbReference type="Proteomes" id="UP000030765"/>
    </source>
</evidence>
<dbReference type="VEuPathDB" id="VectorBase:ASIC010095"/>
<gene>
    <name evidence="1" type="ORF">ZHAS_00010095</name>
</gene>
<evidence type="ECO:0000313" key="1">
    <source>
        <dbReference type="EMBL" id="KFB42401.1"/>
    </source>
</evidence>
<proteinExistence type="predicted"/>
<protein>
    <submittedName>
        <fullName evidence="1 2">Uncharacterized protein</fullName>
    </submittedName>
</protein>
<reference evidence="1 3" key="1">
    <citation type="journal article" date="2014" name="BMC Genomics">
        <title>Genome sequence of Anopheles sinensis provides insight into genetics basis of mosquito competence for malaria parasites.</title>
        <authorList>
            <person name="Zhou D."/>
            <person name="Zhang D."/>
            <person name="Ding G."/>
            <person name="Shi L."/>
            <person name="Hou Q."/>
            <person name="Ye Y."/>
            <person name="Xu Y."/>
            <person name="Zhou H."/>
            <person name="Xiong C."/>
            <person name="Li S."/>
            <person name="Yu J."/>
            <person name="Hong S."/>
            <person name="Yu X."/>
            <person name="Zou P."/>
            <person name="Chen C."/>
            <person name="Chang X."/>
            <person name="Wang W."/>
            <person name="Lv Y."/>
            <person name="Sun Y."/>
            <person name="Ma L."/>
            <person name="Shen B."/>
            <person name="Zhu C."/>
        </authorList>
    </citation>
    <scope>NUCLEOTIDE SEQUENCE [LARGE SCALE GENOMIC DNA]</scope>
</reference>
<dbReference type="AlphaFoldDB" id="A0A084VWQ7"/>
<dbReference type="Proteomes" id="UP000030765">
    <property type="component" value="Unassembled WGS sequence"/>
</dbReference>
<dbReference type="EnsemblMetazoa" id="ASIC010095-RA">
    <property type="protein sequence ID" value="ASIC010095-PA"/>
    <property type="gene ID" value="ASIC010095"/>
</dbReference>
<name>A0A084VWQ7_ANOSI</name>
<reference evidence="2" key="2">
    <citation type="submission" date="2020-05" db="UniProtKB">
        <authorList>
            <consortium name="EnsemblMetazoa"/>
        </authorList>
    </citation>
    <scope>IDENTIFICATION</scope>
</reference>